<evidence type="ECO:0000256" key="6">
    <source>
        <dbReference type="RuleBase" id="RU366058"/>
    </source>
</evidence>
<dbReference type="Pfam" id="PF09335">
    <property type="entry name" value="VTT_dom"/>
    <property type="match status" value="1"/>
</dbReference>
<feature type="domain" description="VTT" evidence="7">
    <location>
        <begin position="71"/>
        <end position="187"/>
    </location>
</feature>
<evidence type="ECO:0000313" key="8">
    <source>
        <dbReference type="EMBL" id="MET3110862.1"/>
    </source>
</evidence>
<dbReference type="PANTHER" id="PTHR12677:SF59">
    <property type="entry name" value="GOLGI APPARATUS MEMBRANE PROTEIN TVP38-RELATED"/>
    <property type="match status" value="1"/>
</dbReference>
<proteinExistence type="inferred from homology"/>
<evidence type="ECO:0000256" key="5">
    <source>
        <dbReference type="ARBA" id="ARBA00023136"/>
    </source>
</evidence>
<dbReference type="PANTHER" id="PTHR12677">
    <property type="entry name" value="GOLGI APPARATUS MEMBRANE PROTEIN TVP38-RELATED"/>
    <property type="match status" value="1"/>
</dbReference>
<name>A0ABV2E8W8_9STAP</name>
<protein>
    <recommendedName>
        <fullName evidence="6">TVP38/TMEM64 family membrane protein</fullName>
    </recommendedName>
</protein>
<evidence type="ECO:0000313" key="9">
    <source>
        <dbReference type="Proteomes" id="UP001549019"/>
    </source>
</evidence>
<gene>
    <name evidence="8" type="ORF">ABHD89_001264</name>
</gene>
<feature type="transmembrane region" description="Helical" evidence="6">
    <location>
        <begin position="83"/>
        <end position="108"/>
    </location>
</feature>
<evidence type="ECO:0000256" key="3">
    <source>
        <dbReference type="ARBA" id="ARBA00022692"/>
    </source>
</evidence>
<comment type="similarity">
    <text evidence="6">Belongs to the TVP38/TMEM64 family.</text>
</comment>
<keyword evidence="2 6" id="KW-1003">Cell membrane</keyword>
<feature type="transmembrane region" description="Helical" evidence="6">
    <location>
        <begin position="12"/>
        <end position="33"/>
    </location>
</feature>
<dbReference type="InterPro" id="IPR032816">
    <property type="entry name" value="VTT_dom"/>
</dbReference>
<comment type="caution">
    <text evidence="8">The sequence shown here is derived from an EMBL/GenBank/DDBJ whole genome shotgun (WGS) entry which is preliminary data.</text>
</comment>
<evidence type="ECO:0000256" key="1">
    <source>
        <dbReference type="ARBA" id="ARBA00004651"/>
    </source>
</evidence>
<evidence type="ECO:0000256" key="4">
    <source>
        <dbReference type="ARBA" id="ARBA00022989"/>
    </source>
</evidence>
<keyword evidence="4 6" id="KW-1133">Transmembrane helix</keyword>
<keyword evidence="3 6" id="KW-0812">Transmembrane</keyword>
<sequence>MSSGEDRNKIFSINSIVSLATLVVIVAGLLWVSFNLNPPPPEEMREIILGYGWAGWLVFLGIIAAIAVTPIPISVTALVAGSLYGVIGGTLLSLTGVMIGSWIGYWLARVLGKRLTFRLLGRHSSLVEDYLSNAGFWALCTVRLMPALPYWPVNYGAGALGIGQYTFISATFLASLPGQISLVALGAFVVNTSVFNGVVLVIAWLAVLALTWVSYRYWRSTESDKNDSEAAEE</sequence>
<keyword evidence="9" id="KW-1185">Reference proteome</keyword>
<dbReference type="EMBL" id="JBDZDV010000002">
    <property type="protein sequence ID" value="MET3110862.1"/>
    <property type="molecule type" value="Genomic_DNA"/>
</dbReference>
<comment type="caution">
    <text evidence="6">Lacks conserved residue(s) required for the propagation of feature annotation.</text>
</comment>
<organism evidence="8 9">
    <name type="scientific">Salinicoccus halitifaciens</name>
    <dbReference type="NCBI Taxonomy" id="1073415"/>
    <lineage>
        <taxon>Bacteria</taxon>
        <taxon>Bacillati</taxon>
        <taxon>Bacillota</taxon>
        <taxon>Bacilli</taxon>
        <taxon>Bacillales</taxon>
        <taxon>Staphylococcaceae</taxon>
        <taxon>Salinicoccus</taxon>
    </lineage>
</organism>
<keyword evidence="5 6" id="KW-0472">Membrane</keyword>
<dbReference type="Proteomes" id="UP001549019">
    <property type="component" value="Unassembled WGS sequence"/>
</dbReference>
<feature type="transmembrane region" description="Helical" evidence="6">
    <location>
        <begin position="53"/>
        <end position="71"/>
    </location>
</feature>
<reference evidence="8 9" key="1">
    <citation type="submission" date="2024-05" db="EMBL/GenBank/DDBJ databases">
        <title>Genomic Encyclopedia of Type Strains, Phase IV (KMG-IV): sequencing the most valuable type-strain genomes for metagenomic binning, comparative biology and taxonomic classification.</title>
        <authorList>
            <person name="Goeker M."/>
        </authorList>
    </citation>
    <scope>NUCLEOTIDE SEQUENCE [LARGE SCALE GENOMIC DNA]</scope>
    <source>
        <strain evidence="8 9">DSM 25286</strain>
    </source>
</reference>
<dbReference type="RefSeq" id="WP_230821736.1">
    <property type="nucleotide sequence ID" value="NZ_JAJNCU010000003.1"/>
</dbReference>
<comment type="subcellular location">
    <subcellularLocation>
        <location evidence="1 6">Cell membrane</location>
        <topology evidence="1 6">Multi-pass membrane protein</topology>
    </subcellularLocation>
</comment>
<feature type="transmembrane region" description="Helical" evidence="6">
    <location>
        <begin position="194"/>
        <end position="215"/>
    </location>
</feature>
<dbReference type="InterPro" id="IPR015414">
    <property type="entry name" value="TMEM64"/>
</dbReference>
<evidence type="ECO:0000256" key="2">
    <source>
        <dbReference type="ARBA" id="ARBA00022475"/>
    </source>
</evidence>
<accession>A0ABV2E8W8</accession>
<evidence type="ECO:0000259" key="7">
    <source>
        <dbReference type="Pfam" id="PF09335"/>
    </source>
</evidence>